<comment type="caution">
    <text evidence="1">Lacks conserved residue(s) required for the propagation of feature annotation.</text>
</comment>
<dbReference type="GO" id="GO:0000160">
    <property type="term" value="P:phosphorelay signal transduction system"/>
    <property type="evidence" value="ECO:0007669"/>
    <property type="project" value="InterPro"/>
</dbReference>
<proteinExistence type="predicted"/>
<dbReference type="AlphaFoldDB" id="A0A5S3PAN9"/>
<dbReference type="InterPro" id="IPR001789">
    <property type="entry name" value="Sig_transdc_resp-reg_receiver"/>
</dbReference>
<sequence>MTFIIVEQDPFVRADLKELLRDCFPHEPVCSMETPAEFLTWATKNPLSDLIVTLISAPISDVIALHHGLGALADRVRFVLMDDAPQGSQDSPEPWPFVSRPFSGDMVINAIKTVISPRPASR</sequence>
<dbReference type="PROSITE" id="PS50110">
    <property type="entry name" value="RESPONSE_REGULATORY"/>
    <property type="match status" value="1"/>
</dbReference>
<comment type="caution">
    <text evidence="3">The sequence shown here is derived from an EMBL/GenBank/DDBJ whole genome shotgun (WGS) entry which is preliminary data.</text>
</comment>
<evidence type="ECO:0000259" key="2">
    <source>
        <dbReference type="PROSITE" id="PS50110"/>
    </source>
</evidence>
<dbReference type="InterPro" id="IPR011006">
    <property type="entry name" value="CheY-like_superfamily"/>
</dbReference>
<evidence type="ECO:0000313" key="3">
    <source>
        <dbReference type="EMBL" id="TMM50602.1"/>
    </source>
</evidence>
<protein>
    <submittedName>
        <fullName evidence="3">Response regulator transcription factor</fullName>
    </submittedName>
</protein>
<name>A0A5S3PAN9_9RHOB</name>
<dbReference type="OrthoDB" id="7725802at2"/>
<gene>
    <name evidence="3" type="ORF">FDT80_17255</name>
</gene>
<organism evidence="3 4">
    <name type="scientific">Sulfitobacter sabulilitoris</name>
    <dbReference type="NCBI Taxonomy" id="2562655"/>
    <lineage>
        <taxon>Bacteria</taxon>
        <taxon>Pseudomonadati</taxon>
        <taxon>Pseudomonadota</taxon>
        <taxon>Alphaproteobacteria</taxon>
        <taxon>Rhodobacterales</taxon>
        <taxon>Roseobacteraceae</taxon>
        <taxon>Sulfitobacter</taxon>
    </lineage>
</organism>
<accession>A0A5S3PAN9</accession>
<reference evidence="3 4" key="1">
    <citation type="submission" date="2019-05" db="EMBL/GenBank/DDBJ databases">
        <title>Sulfitobacter sabulilitoris sp. nov., isolated from a marine sand.</title>
        <authorList>
            <person name="Yoon J.-H."/>
        </authorList>
    </citation>
    <scope>NUCLEOTIDE SEQUENCE [LARGE SCALE GENOMIC DNA]</scope>
    <source>
        <strain evidence="3 4">HSMS-29</strain>
    </source>
</reference>
<dbReference type="Gene3D" id="3.40.50.2300">
    <property type="match status" value="1"/>
</dbReference>
<dbReference type="SUPFAM" id="SSF52172">
    <property type="entry name" value="CheY-like"/>
    <property type="match status" value="1"/>
</dbReference>
<dbReference type="Proteomes" id="UP000309550">
    <property type="component" value="Unassembled WGS sequence"/>
</dbReference>
<evidence type="ECO:0000256" key="1">
    <source>
        <dbReference type="PROSITE-ProRule" id="PRU00169"/>
    </source>
</evidence>
<dbReference type="EMBL" id="VANS01000006">
    <property type="protein sequence ID" value="TMM50602.1"/>
    <property type="molecule type" value="Genomic_DNA"/>
</dbReference>
<evidence type="ECO:0000313" key="4">
    <source>
        <dbReference type="Proteomes" id="UP000309550"/>
    </source>
</evidence>
<dbReference type="RefSeq" id="WP_138663578.1">
    <property type="nucleotide sequence ID" value="NZ_VANS01000006.1"/>
</dbReference>
<keyword evidence="4" id="KW-1185">Reference proteome</keyword>
<feature type="domain" description="Response regulatory" evidence="2">
    <location>
        <begin position="2"/>
        <end position="115"/>
    </location>
</feature>